<evidence type="ECO:0000256" key="1">
    <source>
        <dbReference type="SAM" id="MobiDB-lite"/>
    </source>
</evidence>
<dbReference type="OrthoDB" id="3850906at2759"/>
<accession>A0A6A6CK27</accession>
<dbReference type="Proteomes" id="UP000799537">
    <property type="component" value="Unassembled WGS sequence"/>
</dbReference>
<dbReference type="RefSeq" id="XP_033667399.1">
    <property type="nucleotide sequence ID" value="XM_033812847.1"/>
</dbReference>
<keyword evidence="3" id="KW-1185">Reference proteome</keyword>
<dbReference type="EMBL" id="ML993596">
    <property type="protein sequence ID" value="KAF2166510.1"/>
    <property type="molecule type" value="Genomic_DNA"/>
</dbReference>
<reference evidence="2" key="1">
    <citation type="journal article" date="2020" name="Stud. Mycol.">
        <title>101 Dothideomycetes genomes: a test case for predicting lifestyles and emergence of pathogens.</title>
        <authorList>
            <person name="Haridas S."/>
            <person name="Albert R."/>
            <person name="Binder M."/>
            <person name="Bloem J."/>
            <person name="Labutti K."/>
            <person name="Salamov A."/>
            <person name="Andreopoulos B."/>
            <person name="Baker S."/>
            <person name="Barry K."/>
            <person name="Bills G."/>
            <person name="Bluhm B."/>
            <person name="Cannon C."/>
            <person name="Castanera R."/>
            <person name="Culley D."/>
            <person name="Daum C."/>
            <person name="Ezra D."/>
            <person name="Gonzalez J."/>
            <person name="Henrissat B."/>
            <person name="Kuo A."/>
            <person name="Liang C."/>
            <person name="Lipzen A."/>
            <person name="Lutzoni F."/>
            <person name="Magnuson J."/>
            <person name="Mondo S."/>
            <person name="Nolan M."/>
            <person name="Ohm R."/>
            <person name="Pangilinan J."/>
            <person name="Park H.-J."/>
            <person name="Ramirez L."/>
            <person name="Alfaro M."/>
            <person name="Sun H."/>
            <person name="Tritt A."/>
            <person name="Yoshinaga Y."/>
            <person name="Zwiers L.-H."/>
            <person name="Turgeon B."/>
            <person name="Goodwin S."/>
            <person name="Spatafora J."/>
            <person name="Crous P."/>
            <person name="Grigoriev I."/>
        </authorList>
    </citation>
    <scope>NUCLEOTIDE SEQUENCE</scope>
    <source>
        <strain evidence="2">ATCC 36951</strain>
    </source>
</reference>
<proteinExistence type="predicted"/>
<dbReference type="AlphaFoldDB" id="A0A6A6CK27"/>
<protein>
    <submittedName>
        <fullName evidence="2">Uncharacterized protein</fullName>
    </submittedName>
</protein>
<feature type="region of interest" description="Disordered" evidence="1">
    <location>
        <begin position="216"/>
        <end position="235"/>
    </location>
</feature>
<sequence>MSTNTSDSTGSIITEDDLWLAPMEDCHKELVISHYRRLNKILHEGDEAAIGIYTNKQAAREQLARMTLIIRDYMNSAWPDTIESMVADVVDASFSICGTQSSFYQPTFVNSALWGREQEIAALMQELSARDVDDVMELWSIIPDKTNKVVPDTSAVEDIGESVDWNNVLFRSRSEDNIAHRRQDFTIEDQELWEEDLLSLELEQLDLAWPPVFRDPEPNVGRQRRRTSTAASMTTRPSIARATTDDIVLEPCSEAETAGAKA</sequence>
<name>A0A6A6CK27_ZASCE</name>
<evidence type="ECO:0000313" key="3">
    <source>
        <dbReference type="Proteomes" id="UP000799537"/>
    </source>
</evidence>
<organism evidence="2 3">
    <name type="scientific">Zasmidium cellare ATCC 36951</name>
    <dbReference type="NCBI Taxonomy" id="1080233"/>
    <lineage>
        <taxon>Eukaryota</taxon>
        <taxon>Fungi</taxon>
        <taxon>Dikarya</taxon>
        <taxon>Ascomycota</taxon>
        <taxon>Pezizomycotina</taxon>
        <taxon>Dothideomycetes</taxon>
        <taxon>Dothideomycetidae</taxon>
        <taxon>Mycosphaerellales</taxon>
        <taxon>Mycosphaerellaceae</taxon>
        <taxon>Zasmidium</taxon>
    </lineage>
</organism>
<dbReference type="GeneID" id="54566119"/>
<evidence type="ECO:0000313" key="2">
    <source>
        <dbReference type="EMBL" id="KAF2166510.1"/>
    </source>
</evidence>
<gene>
    <name evidence="2" type="ORF">M409DRAFT_54850</name>
</gene>